<sequence>MNCPTCPSCALQPIALAENLGAHSCTQCNGVFLSAAEYWAWRDQHGPDMPAQPDPVPAPLEAEPARAKQCPFCRHLMLPFRIALDVPFTLDHCGACNGVWFDSGEWASLQ</sequence>
<keyword evidence="3" id="KW-1185">Reference proteome</keyword>
<name>A0A0P9F3F5_9CHLR</name>
<organism evidence="2 3">
    <name type="scientific">Kouleothrix aurantiaca</name>
    <dbReference type="NCBI Taxonomy" id="186479"/>
    <lineage>
        <taxon>Bacteria</taxon>
        <taxon>Bacillati</taxon>
        <taxon>Chloroflexota</taxon>
        <taxon>Chloroflexia</taxon>
        <taxon>Chloroflexales</taxon>
        <taxon>Roseiflexineae</taxon>
        <taxon>Roseiflexaceae</taxon>
        <taxon>Kouleothrix</taxon>
    </lineage>
</organism>
<feature type="non-terminal residue" evidence="2">
    <location>
        <position position="110"/>
    </location>
</feature>
<dbReference type="EMBL" id="LJCR01001091">
    <property type="protein sequence ID" value="KPV51058.1"/>
    <property type="molecule type" value="Genomic_DNA"/>
</dbReference>
<feature type="domain" description="Transcription factor zinc-finger" evidence="1">
    <location>
        <begin position="2"/>
        <end position="41"/>
    </location>
</feature>
<protein>
    <recommendedName>
        <fullName evidence="1">Transcription factor zinc-finger domain-containing protein</fullName>
    </recommendedName>
</protein>
<comment type="caution">
    <text evidence="2">The sequence shown here is derived from an EMBL/GenBank/DDBJ whole genome shotgun (WGS) entry which is preliminary data.</text>
</comment>
<dbReference type="Pfam" id="PF13453">
    <property type="entry name" value="Zn_ribbon_TFIIB"/>
    <property type="match status" value="2"/>
</dbReference>
<evidence type="ECO:0000259" key="1">
    <source>
        <dbReference type="Pfam" id="PF13453"/>
    </source>
</evidence>
<gene>
    <name evidence="2" type="ORF">SE17_23390</name>
</gene>
<dbReference type="Proteomes" id="UP000050509">
    <property type="component" value="Unassembled WGS sequence"/>
</dbReference>
<evidence type="ECO:0000313" key="2">
    <source>
        <dbReference type="EMBL" id="KPV51058.1"/>
    </source>
</evidence>
<dbReference type="InterPro" id="IPR027392">
    <property type="entry name" value="TF_Znf"/>
</dbReference>
<feature type="domain" description="Transcription factor zinc-finger" evidence="1">
    <location>
        <begin position="69"/>
        <end position="105"/>
    </location>
</feature>
<proteinExistence type="predicted"/>
<accession>A0A0P9F3F5</accession>
<evidence type="ECO:0000313" key="3">
    <source>
        <dbReference type="Proteomes" id="UP000050509"/>
    </source>
</evidence>
<dbReference type="AlphaFoldDB" id="A0A0P9F3F5"/>
<reference evidence="2 3" key="1">
    <citation type="submission" date="2015-09" db="EMBL/GenBank/DDBJ databases">
        <title>Draft genome sequence of Kouleothrix aurantiaca JCM 19913.</title>
        <authorList>
            <person name="Hemp J."/>
        </authorList>
    </citation>
    <scope>NUCLEOTIDE SEQUENCE [LARGE SCALE GENOMIC DNA]</scope>
    <source>
        <strain evidence="2 3">COM-B</strain>
    </source>
</reference>